<keyword evidence="1" id="KW-0472">Membrane</keyword>
<dbReference type="AlphaFoldDB" id="A0A0F8W7W3"/>
<feature type="non-terminal residue" evidence="2">
    <location>
        <position position="134"/>
    </location>
</feature>
<evidence type="ECO:0000313" key="2">
    <source>
        <dbReference type="EMBL" id="KKK52728.1"/>
    </source>
</evidence>
<comment type="caution">
    <text evidence="2">The sequence shown here is derived from an EMBL/GenBank/DDBJ whole genome shotgun (WGS) entry which is preliminary data.</text>
</comment>
<sequence>MNNEPKYIARRLGVFVAIALVVAVALMWTTIVIEIDLATNPPLPQPSEITRIERLTDDAWDILAVRHDGEMDALLLTLTEVTLLDPDRFTRTIAELQRWLTLEYNGERYFVTEWVFKQQGKFVITTLIVCNGLQ</sequence>
<dbReference type="EMBL" id="LAZR01066874">
    <property type="protein sequence ID" value="KKK52728.1"/>
    <property type="molecule type" value="Genomic_DNA"/>
</dbReference>
<reference evidence="2" key="1">
    <citation type="journal article" date="2015" name="Nature">
        <title>Complex archaea that bridge the gap between prokaryotes and eukaryotes.</title>
        <authorList>
            <person name="Spang A."/>
            <person name="Saw J.H."/>
            <person name="Jorgensen S.L."/>
            <person name="Zaremba-Niedzwiedzka K."/>
            <person name="Martijn J."/>
            <person name="Lind A.E."/>
            <person name="van Eijk R."/>
            <person name="Schleper C."/>
            <person name="Guy L."/>
            <person name="Ettema T.J."/>
        </authorList>
    </citation>
    <scope>NUCLEOTIDE SEQUENCE</scope>
</reference>
<keyword evidence="1" id="KW-1133">Transmembrane helix</keyword>
<evidence type="ECO:0000256" key="1">
    <source>
        <dbReference type="SAM" id="Phobius"/>
    </source>
</evidence>
<organism evidence="2">
    <name type="scientific">marine sediment metagenome</name>
    <dbReference type="NCBI Taxonomy" id="412755"/>
    <lineage>
        <taxon>unclassified sequences</taxon>
        <taxon>metagenomes</taxon>
        <taxon>ecological metagenomes</taxon>
    </lineage>
</organism>
<proteinExistence type="predicted"/>
<feature type="transmembrane region" description="Helical" evidence="1">
    <location>
        <begin position="12"/>
        <end position="33"/>
    </location>
</feature>
<protein>
    <submittedName>
        <fullName evidence="2">Uncharacterized protein</fullName>
    </submittedName>
</protein>
<gene>
    <name evidence="2" type="ORF">LCGC14_3102000</name>
</gene>
<accession>A0A0F8W7W3</accession>
<name>A0A0F8W7W3_9ZZZZ</name>
<keyword evidence="1" id="KW-0812">Transmembrane</keyword>